<evidence type="ECO:0000313" key="2">
    <source>
        <dbReference type="Proteomes" id="UP000595205"/>
    </source>
</evidence>
<organism evidence="1 2">
    <name type="scientific">Mycobacterium intracellulare</name>
    <dbReference type="NCBI Taxonomy" id="1767"/>
    <lineage>
        <taxon>Bacteria</taxon>
        <taxon>Bacillati</taxon>
        <taxon>Actinomycetota</taxon>
        <taxon>Actinomycetes</taxon>
        <taxon>Mycobacteriales</taxon>
        <taxon>Mycobacteriaceae</taxon>
        <taxon>Mycobacterium</taxon>
        <taxon>Mycobacterium avium complex (MAC)</taxon>
    </lineage>
</organism>
<dbReference type="RefSeq" id="WP_201406073.1">
    <property type="nucleotide sequence ID" value="NZ_AP024255.1"/>
</dbReference>
<reference evidence="1 2" key="1">
    <citation type="submission" date="2020-12" db="EMBL/GenBank/DDBJ databases">
        <title>Genome sequence of clinical Mycobacterium intracellulare strains.</title>
        <authorList>
            <person name="Tateishi Y."/>
            <person name="Matsumoto S."/>
            <person name="Fukushima Y."/>
            <person name="Nakajima C."/>
            <person name="Suzuki Y."/>
        </authorList>
    </citation>
    <scope>NUCLEOTIDE SEQUENCE [LARGE SCALE GENOMIC DNA]</scope>
    <source>
        <strain evidence="1 2">M018</strain>
    </source>
</reference>
<dbReference type="Proteomes" id="UP000595205">
    <property type="component" value="Chromosome"/>
</dbReference>
<dbReference type="EMBL" id="AP024255">
    <property type="protein sequence ID" value="BCP00707.1"/>
    <property type="molecule type" value="Genomic_DNA"/>
</dbReference>
<accession>A0A7R7MVF3</accession>
<gene>
    <name evidence="1" type="ORF">MINTM018_34760</name>
</gene>
<protein>
    <submittedName>
        <fullName evidence="1">Uncharacterized protein</fullName>
    </submittedName>
</protein>
<name>A0A7R7MVF3_MYCIT</name>
<dbReference type="AlphaFoldDB" id="A0A7R7MVF3"/>
<evidence type="ECO:0000313" key="1">
    <source>
        <dbReference type="EMBL" id="BCP00707.1"/>
    </source>
</evidence>
<proteinExistence type="predicted"/>
<sequence>MSRYVVLCGCDGTNQRIIAWIDDDRPQAVHVRVESNAGFVEARANNVNKRGALLSYSMGCRACRQNVNASEATVNDIVDKVIPIRDRLEVTGIPSLHQPLSEEEWAARAADAHKQIMDDLYGKACPAPRPEVVTPNATCFEVRYVIPFDLLQGIVTRLRDRSRR</sequence>